<evidence type="ECO:0000256" key="1">
    <source>
        <dbReference type="SAM" id="MobiDB-lite"/>
    </source>
</evidence>
<name>A0ABR2LFQ7_9ASPA</name>
<comment type="caution">
    <text evidence="2">The sequence shown here is derived from an EMBL/GenBank/DDBJ whole genome shotgun (WGS) entry which is preliminary data.</text>
</comment>
<evidence type="ECO:0000313" key="2">
    <source>
        <dbReference type="EMBL" id="KAK8939282.1"/>
    </source>
</evidence>
<evidence type="ECO:0000313" key="3">
    <source>
        <dbReference type="Proteomes" id="UP001412067"/>
    </source>
</evidence>
<dbReference type="Proteomes" id="UP001412067">
    <property type="component" value="Unassembled WGS sequence"/>
</dbReference>
<gene>
    <name evidence="2" type="ORF">KSP40_PGU016578</name>
</gene>
<protein>
    <submittedName>
        <fullName evidence="2">Uncharacterized protein</fullName>
    </submittedName>
</protein>
<keyword evidence="3" id="KW-1185">Reference proteome</keyword>
<reference evidence="2 3" key="1">
    <citation type="journal article" date="2022" name="Nat. Plants">
        <title>Genomes of leafy and leafless Platanthera orchids illuminate the evolution of mycoheterotrophy.</title>
        <authorList>
            <person name="Li M.H."/>
            <person name="Liu K.W."/>
            <person name="Li Z."/>
            <person name="Lu H.C."/>
            <person name="Ye Q.L."/>
            <person name="Zhang D."/>
            <person name="Wang J.Y."/>
            <person name="Li Y.F."/>
            <person name="Zhong Z.M."/>
            <person name="Liu X."/>
            <person name="Yu X."/>
            <person name="Liu D.K."/>
            <person name="Tu X.D."/>
            <person name="Liu B."/>
            <person name="Hao Y."/>
            <person name="Liao X.Y."/>
            <person name="Jiang Y.T."/>
            <person name="Sun W.H."/>
            <person name="Chen J."/>
            <person name="Chen Y.Q."/>
            <person name="Ai Y."/>
            <person name="Zhai J.W."/>
            <person name="Wu S.S."/>
            <person name="Zhou Z."/>
            <person name="Hsiao Y.Y."/>
            <person name="Wu W.L."/>
            <person name="Chen Y.Y."/>
            <person name="Lin Y.F."/>
            <person name="Hsu J.L."/>
            <person name="Li C.Y."/>
            <person name="Wang Z.W."/>
            <person name="Zhao X."/>
            <person name="Zhong W.Y."/>
            <person name="Ma X.K."/>
            <person name="Ma L."/>
            <person name="Huang J."/>
            <person name="Chen G.Z."/>
            <person name="Huang M.Z."/>
            <person name="Huang L."/>
            <person name="Peng D.H."/>
            <person name="Luo Y.B."/>
            <person name="Zou S.Q."/>
            <person name="Chen S.P."/>
            <person name="Lan S."/>
            <person name="Tsai W.C."/>
            <person name="Van de Peer Y."/>
            <person name="Liu Z.J."/>
        </authorList>
    </citation>
    <scope>NUCLEOTIDE SEQUENCE [LARGE SCALE GENOMIC DNA]</scope>
    <source>
        <strain evidence="2">Lor288</strain>
    </source>
</reference>
<dbReference type="EMBL" id="JBBWWR010000020">
    <property type="protein sequence ID" value="KAK8939282.1"/>
    <property type="molecule type" value="Genomic_DNA"/>
</dbReference>
<accession>A0ABR2LFQ7</accession>
<sequence length="242" mass="26677">MAMPFLSGRFQVSSLSSPSRLHTVCCSKEDLKGKRVAHEPEFAGYANLQTVLGDCEITNMGNIDMIVVSPGVPLEEYALSTLMKSILREKNSTICFSTTFLLTHNPIFRCNQFGKEYLLKNKRKGSCKFTRSYSQAIRDDTQNRNTAGKLQGNETYFGFPRKPVSIHLRPFPSSLPAATEVSGLAVGVSHMPQQKLPPTPAESNRSRITGIPSSRPPRQVAVNLSAGSVDHPTDVDVAFFLR</sequence>
<organism evidence="2 3">
    <name type="scientific">Platanthera guangdongensis</name>
    <dbReference type="NCBI Taxonomy" id="2320717"/>
    <lineage>
        <taxon>Eukaryota</taxon>
        <taxon>Viridiplantae</taxon>
        <taxon>Streptophyta</taxon>
        <taxon>Embryophyta</taxon>
        <taxon>Tracheophyta</taxon>
        <taxon>Spermatophyta</taxon>
        <taxon>Magnoliopsida</taxon>
        <taxon>Liliopsida</taxon>
        <taxon>Asparagales</taxon>
        <taxon>Orchidaceae</taxon>
        <taxon>Orchidoideae</taxon>
        <taxon>Orchideae</taxon>
        <taxon>Orchidinae</taxon>
        <taxon>Platanthera</taxon>
    </lineage>
</organism>
<proteinExistence type="predicted"/>
<feature type="region of interest" description="Disordered" evidence="1">
    <location>
        <begin position="191"/>
        <end position="218"/>
    </location>
</feature>